<sequence length="279" mass="30880">MTSQIPILAGGLGECCFTAVRHEGAPAGKVVTISGVPTYVSEPQTAKTVDKTKVVLFLADVYGPLYINNQLVQDYFASQGFIVVGVDYFLGDPVYIHTEPDFDRPAWLEKSKHQARELMPGWVNAIREKYGEDTQYSAVGYCFGAPFVLDLAACGDIVAGAIVHPAFLTKDHFKNIKRPVLLSCAGTYHLLLPNHIILQSLIETDRTFPLESRRRAEDILIEIKASYCFQVFSGVKHGFALRGNPMLAILVSWAKEESARGIANWIHRFCTEASQSVQL</sequence>
<dbReference type="SUPFAM" id="SSF53474">
    <property type="entry name" value="alpha/beta-Hydrolases"/>
    <property type="match status" value="1"/>
</dbReference>
<dbReference type="InterPro" id="IPR002925">
    <property type="entry name" value="Dienelactn_hydro"/>
</dbReference>
<dbReference type="AlphaFoldDB" id="A0AA39U025"/>
<dbReference type="PANTHER" id="PTHR17630">
    <property type="entry name" value="DIENELACTONE HYDROLASE"/>
    <property type="match status" value="1"/>
</dbReference>
<keyword evidence="2" id="KW-0378">Hydrolase</keyword>
<accession>A0AA39U025</accession>
<protein>
    <submittedName>
        <fullName evidence="2">Alpha/Beta hydrolase protein</fullName>
    </submittedName>
</protein>
<name>A0AA39U025_9AGAR</name>
<evidence type="ECO:0000313" key="3">
    <source>
        <dbReference type="Proteomes" id="UP001175227"/>
    </source>
</evidence>
<dbReference type="PANTHER" id="PTHR17630:SF44">
    <property type="entry name" value="PROTEIN AIM2"/>
    <property type="match status" value="1"/>
</dbReference>
<dbReference type="Pfam" id="PF01738">
    <property type="entry name" value="DLH"/>
    <property type="match status" value="1"/>
</dbReference>
<dbReference type="EMBL" id="JAUEPR010000052">
    <property type="protein sequence ID" value="KAK0471283.1"/>
    <property type="molecule type" value="Genomic_DNA"/>
</dbReference>
<comment type="caution">
    <text evidence="2">The sequence shown here is derived from an EMBL/GenBank/DDBJ whole genome shotgun (WGS) entry which is preliminary data.</text>
</comment>
<evidence type="ECO:0000259" key="1">
    <source>
        <dbReference type="Pfam" id="PF01738"/>
    </source>
</evidence>
<proteinExistence type="predicted"/>
<dbReference type="Proteomes" id="UP001175227">
    <property type="component" value="Unassembled WGS sequence"/>
</dbReference>
<dbReference type="GO" id="GO:0016787">
    <property type="term" value="F:hydrolase activity"/>
    <property type="evidence" value="ECO:0007669"/>
    <property type="project" value="UniProtKB-KW"/>
</dbReference>
<dbReference type="Gene3D" id="3.40.50.1820">
    <property type="entry name" value="alpha/beta hydrolase"/>
    <property type="match status" value="1"/>
</dbReference>
<feature type="domain" description="Dienelactone hydrolase" evidence="1">
    <location>
        <begin position="38"/>
        <end position="265"/>
    </location>
</feature>
<reference evidence="2" key="1">
    <citation type="submission" date="2023-06" db="EMBL/GenBank/DDBJ databases">
        <authorList>
            <consortium name="Lawrence Berkeley National Laboratory"/>
            <person name="Ahrendt S."/>
            <person name="Sahu N."/>
            <person name="Indic B."/>
            <person name="Wong-Bajracharya J."/>
            <person name="Merenyi Z."/>
            <person name="Ke H.-M."/>
            <person name="Monk M."/>
            <person name="Kocsube S."/>
            <person name="Drula E."/>
            <person name="Lipzen A."/>
            <person name="Balint B."/>
            <person name="Henrissat B."/>
            <person name="Andreopoulos B."/>
            <person name="Martin F.M."/>
            <person name="Harder C.B."/>
            <person name="Rigling D."/>
            <person name="Ford K.L."/>
            <person name="Foster G.D."/>
            <person name="Pangilinan J."/>
            <person name="Papanicolaou A."/>
            <person name="Barry K."/>
            <person name="LaButti K."/>
            <person name="Viragh M."/>
            <person name="Koriabine M."/>
            <person name="Yan M."/>
            <person name="Riley R."/>
            <person name="Champramary S."/>
            <person name="Plett K.L."/>
            <person name="Tsai I.J."/>
            <person name="Slot J."/>
            <person name="Sipos G."/>
            <person name="Plett J."/>
            <person name="Nagy L.G."/>
            <person name="Grigoriev I.V."/>
        </authorList>
    </citation>
    <scope>NUCLEOTIDE SEQUENCE</scope>
    <source>
        <strain evidence="2">ICMP 16352</strain>
    </source>
</reference>
<keyword evidence="3" id="KW-1185">Reference proteome</keyword>
<gene>
    <name evidence="2" type="ORF">IW261DRAFT_1344685</name>
</gene>
<evidence type="ECO:0000313" key="2">
    <source>
        <dbReference type="EMBL" id="KAK0471283.1"/>
    </source>
</evidence>
<dbReference type="InterPro" id="IPR029058">
    <property type="entry name" value="AB_hydrolase_fold"/>
</dbReference>
<organism evidence="2 3">
    <name type="scientific">Armillaria novae-zelandiae</name>
    <dbReference type="NCBI Taxonomy" id="153914"/>
    <lineage>
        <taxon>Eukaryota</taxon>
        <taxon>Fungi</taxon>
        <taxon>Dikarya</taxon>
        <taxon>Basidiomycota</taxon>
        <taxon>Agaricomycotina</taxon>
        <taxon>Agaricomycetes</taxon>
        <taxon>Agaricomycetidae</taxon>
        <taxon>Agaricales</taxon>
        <taxon>Marasmiineae</taxon>
        <taxon>Physalacriaceae</taxon>
        <taxon>Armillaria</taxon>
    </lineage>
</organism>